<evidence type="ECO:0000313" key="3">
    <source>
        <dbReference type="Proteomes" id="UP001221757"/>
    </source>
</evidence>
<feature type="region of interest" description="Disordered" evidence="1">
    <location>
        <begin position="323"/>
        <end position="342"/>
    </location>
</feature>
<feature type="region of interest" description="Disordered" evidence="1">
    <location>
        <begin position="42"/>
        <end position="65"/>
    </location>
</feature>
<dbReference type="AlphaFoldDB" id="A0AAD7CJV0"/>
<keyword evidence="3" id="KW-1185">Reference proteome</keyword>
<dbReference type="EMBL" id="JARKIE010000362">
    <property type="protein sequence ID" value="KAJ7649597.1"/>
    <property type="molecule type" value="Genomic_DNA"/>
</dbReference>
<organism evidence="2 3">
    <name type="scientific">Mycena rosella</name>
    <name type="common">Pink bonnet</name>
    <name type="synonym">Agaricus rosellus</name>
    <dbReference type="NCBI Taxonomy" id="1033263"/>
    <lineage>
        <taxon>Eukaryota</taxon>
        <taxon>Fungi</taxon>
        <taxon>Dikarya</taxon>
        <taxon>Basidiomycota</taxon>
        <taxon>Agaricomycotina</taxon>
        <taxon>Agaricomycetes</taxon>
        <taxon>Agaricomycetidae</taxon>
        <taxon>Agaricales</taxon>
        <taxon>Marasmiineae</taxon>
        <taxon>Mycenaceae</taxon>
        <taxon>Mycena</taxon>
    </lineage>
</organism>
<feature type="region of interest" description="Disordered" evidence="1">
    <location>
        <begin position="1"/>
        <end position="27"/>
    </location>
</feature>
<proteinExistence type="predicted"/>
<gene>
    <name evidence="2" type="ORF">B0H17DRAFT_1147682</name>
</gene>
<feature type="region of interest" description="Disordered" evidence="1">
    <location>
        <begin position="140"/>
        <end position="161"/>
    </location>
</feature>
<comment type="caution">
    <text evidence="2">The sequence shown here is derived from an EMBL/GenBank/DDBJ whole genome shotgun (WGS) entry which is preliminary data.</text>
</comment>
<protein>
    <submittedName>
        <fullName evidence="2">Uncharacterized protein</fullName>
    </submittedName>
</protein>
<name>A0AAD7CJV0_MYCRO</name>
<feature type="compositionally biased region" description="Polar residues" evidence="1">
    <location>
        <begin position="56"/>
        <end position="65"/>
    </location>
</feature>
<accession>A0AAD7CJV0</accession>
<evidence type="ECO:0000256" key="1">
    <source>
        <dbReference type="SAM" id="MobiDB-lite"/>
    </source>
</evidence>
<evidence type="ECO:0000313" key="2">
    <source>
        <dbReference type="EMBL" id="KAJ7649597.1"/>
    </source>
</evidence>
<sequence length="342" mass="37325">MAQVSLPGNAGHRLARPASGNTSPPIRAVTPSLLELHRADPHLVPHLGDSPASRATAPTRSSCRPYNSTDRNLVLEQRKRRIHLIVAYSTNVLCTTRLGGAHGCDGRPNDTALPTPNPINIIMGYIVCLRLSHQLAGDGTRLRKSRDSRGEQWSADKASATHTSFTNHDTIAFEILRREFQHRDINQRLEAHGPRGDLDFVQAASVTVVRDALAMPVFLTHDVQCEGGRDGRRERSGDVRAVVGVVHKERRRRRQRHRKCRRGKAWEASKARLGVSADGIKMGSSSWVFISSMPTRGSARLDFGHASEGLNAHLPTVLAAGGISGGPPSGPPPWFTRAPLLN</sequence>
<dbReference type="Proteomes" id="UP001221757">
    <property type="component" value="Unassembled WGS sequence"/>
</dbReference>
<reference evidence="2" key="1">
    <citation type="submission" date="2023-03" db="EMBL/GenBank/DDBJ databases">
        <title>Massive genome expansion in bonnet fungi (Mycena s.s.) driven by repeated elements and novel gene families across ecological guilds.</title>
        <authorList>
            <consortium name="Lawrence Berkeley National Laboratory"/>
            <person name="Harder C.B."/>
            <person name="Miyauchi S."/>
            <person name="Viragh M."/>
            <person name="Kuo A."/>
            <person name="Thoen E."/>
            <person name="Andreopoulos B."/>
            <person name="Lu D."/>
            <person name="Skrede I."/>
            <person name="Drula E."/>
            <person name="Henrissat B."/>
            <person name="Morin E."/>
            <person name="Kohler A."/>
            <person name="Barry K."/>
            <person name="LaButti K."/>
            <person name="Morin E."/>
            <person name="Salamov A."/>
            <person name="Lipzen A."/>
            <person name="Mereny Z."/>
            <person name="Hegedus B."/>
            <person name="Baldrian P."/>
            <person name="Stursova M."/>
            <person name="Weitz H."/>
            <person name="Taylor A."/>
            <person name="Grigoriev I.V."/>
            <person name="Nagy L.G."/>
            <person name="Martin F."/>
            <person name="Kauserud H."/>
        </authorList>
    </citation>
    <scope>NUCLEOTIDE SEQUENCE</scope>
    <source>
        <strain evidence="2">CBHHK067</strain>
    </source>
</reference>